<dbReference type="SUPFAM" id="SSF48208">
    <property type="entry name" value="Six-hairpin glycosidases"/>
    <property type="match status" value="1"/>
</dbReference>
<reference evidence="3 4" key="1">
    <citation type="journal article" date="2016" name="Nat. Commun.">
        <title>Thousands of microbial genomes shed light on interconnected biogeochemical processes in an aquifer system.</title>
        <authorList>
            <person name="Anantharaman K."/>
            <person name="Brown C.T."/>
            <person name="Hug L.A."/>
            <person name="Sharon I."/>
            <person name="Castelle C.J."/>
            <person name="Probst A.J."/>
            <person name="Thomas B.C."/>
            <person name="Singh A."/>
            <person name="Wilkins M.J."/>
            <person name="Karaoz U."/>
            <person name="Brodie E.L."/>
            <person name="Williams K.H."/>
            <person name="Hubbard S.S."/>
            <person name="Banfield J.F."/>
        </authorList>
    </citation>
    <scope>NUCLEOTIDE SEQUENCE [LARGE SCALE GENOMIC DNA]</scope>
</reference>
<dbReference type="InterPro" id="IPR028098">
    <property type="entry name" value="Glyco_trans_4-like_N"/>
</dbReference>
<dbReference type="Pfam" id="PF00534">
    <property type="entry name" value="Glycos_transf_1"/>
    <property type="match status" value="1"/>
</dbReference>
<dbReference type="CDD" id="cd03822">
    <property type="entry name" value="GT4_mannosyltransferase-like"/>
    <property type="match status" value="1"/>
</dbReference>
<sequence>MIRVQLKKPRVVYISTYIPRKCGIATFTKDLTNALNLLNPERQAEIIALDSPESESLVYPWEVSHRIRQQDWSDYERVLHYLNRSNVDLIVVQHEFGIWGGTDGEFVVKFLEKLKKPCVVVFHTVLSTPTTHQREIMNYLCRRAGAVVVMLQAVADLLRREYGVDPSKVAVIHHGVPDFPRQSPEEAKPRLKLEGRIIMSSINLLSESKGIEYAISALPPVVEKYPNFLYLVVGETHPNVLRQEGEQYRAKLKKLVQEKGLQSSVQFIDRYLSLDELILYIQASDYYITPYLNPEQAASGSLAYAMGAGKSCISTSYFYAREMLRGGRGIIVPLRNSSALSHALLELIEKPNKRHLIERRAYSQGRLMTWHRVALNYLELFTNVLAQSAPTHDSFDVPPTLDYVRTLTTRLGILEHSSLKIPQESQGYTVDDNAKALIVALCRENRFLVRCYLMFIIQAEQNGLLYNDRSANGEWQGKPDVGDWWGKAFWAISCLVTIRPSPLLYKKGIQLLLKMYPHLLNLSSPRSVSYALLGLCVLDSNQVMLPGIENTLRENINELAKKLTILFSSSASNNWQWFENYLTYDNARLPQALLAVARVSKNSDIQKIGIGSLDWLIHELFDQEYGCFSFIGCNGWYFRGKPKAIFDQQPVEADAMAEACVAAFLVTKDEKYLNLAKKAFTWYDGDNILHQSLIDSRSGGIFDGLTPSGRNRNEGTESVLSYHLAFFSLQSVNIFNPNSISSKLWQCN</sequence>
<feature type="domain" description="Glycosyltransferase subfamily 4-like N-terminal" evidence="2">
    <location>
        <begin position="56"/>
        <end position="176"/>
    </location>
</feature>
<dbReference type="AlphaFoldDB" id="A0A1G2Q2E3"/>
<evidence type="ECO:0000313" key="4">
    <source>
        <dbReference type="Proteomes" id="UP000178936"/>
    </source>
</evidence>
<dbReference type="SUPFAM" id="SSF53756">
    <property type="entry name" value="UDP-Glycosyltransferase/glycogen phosphorylase"/>
    <property type="match status" value="1"/>
</dbReference>
<comment type="caution">
    <text evidence="3">The sequence shown here is derived from an EMBL/GenBank/DDBJ whole genome shotgun (WGS) entry which is preliminary data.</text>
</comment>
<dbReference type="PANTHER" id="PTHR12526:SF572">
    <property type="entry name" value="BLL5144 PROTEIN"/>
    <property type="match status" value="1"/>
</dbReference>
<dbReference type="GO" id="GO:0005975">
    <property type="term" value="P:carbohydrate metabolic process"/>
    <property type="evidence" value="ECO:0007669"/>
    <property type="project" value="InterPro"/>
</dbReference>
<name>A0A1G2Q2E3_9BACT</name>
<protein>
    <recommendedName>
        <fullName evidence="5">Glycosyl transferase family 1 domain-containing protein</fullName>
    </recommendedName>
</protein>
<organism evidence="3 4">
    <name type="scientific">Candidatus Veblenbacteria bacterium RIFOXYA2_FULL_43_9</name>
    <dbReference type="NCBI Taxonomy" id="1802425"/>
    <lineage>
        <taxon>Bacteria</taxon>
        <taxon>Candidatus Vebleniibacteriota</taxon>
    </lineage>
</organism>
<dbReference type="InterPro" id="IPR001296">
    <property type="entry name" value="Glyco_trans_1"/>
</dbReference>
<dbReference type="PANTHER" id="PTHR12526">
    <property type="entry name" value="GLYCOSYLTRANSFERASE"/>
    <property type="match status" value="1"/>
</dbReference>
<evidence type="ECO:0000259" key="1">
    <source>
        <dbReference type="Pfam" id="PF00534"/>
    </source>
</evidence>
<evidence type="ECO:0000259" key="2">
    <source>
        <dbReference type="Pfam" id="PF13439"/>
    </source>
</evidence>
<proteinExistence type="predicted"/>
<dbReference type="InterPro" id="IPR008928">
    <property type="entry name" value="6-hairpin_glycosidase_sf"/>
</dbReference>
<dbReference type="Gene3D" id="3.40.50.2000">
    <property type="entry name" value="Glycogen Phosphorylase B"/>
    <property type="match status" value="2"/>
</dbReference>
<gene>
    <name evidence="3" type="ORF">A2226_03860</name>
</gene>
<evidence type="ECO:0008006" key="5">
    <source>
        <dbReference type="Google" id="ProtNLM"/>
    </source>
</evidence>
<evidence type="ECO:0000313" key="3">
    <source>
        <dbReference type="EMBL" id="OHA54745.1"/>
    </source>
</evidence>
<dbReference type="EMBL" id="MHTB01000039">
    <property type="protein sequence ID" value="OHA54745.1"/>
    <property type="molecule type" value="Genomic_DNA"/>
</dbReference>
<dbReference type="Proteomes" id="UP000178936">
    <property type="component" value="Unassembled WGS sequence"/>
</dbReference>
<feature type="domain" description="Glycosyl transferase family 1" evidence="1">
    <location>
        <begin position="186"/>
        <end position="363"/>
    </location>
</feature>
<dbReference type="Gene3D" id="1.50.10.20">
    <property type="match status" value="1"/>
</dbReference>
<dbReference type="Pfam" id="PF13439">
    <property type="entry name" value="Glyco_transf_4"/>
    <property type="match status" value="1"/>
</dbReference>
<dbReference type="GO" id="GO:0016757">
    <property type="term" value="F:glycosyltransferase activity"/>
    <property type="evidence" value="ECO:0007669"/>
    <property type="project" value="InterPro"/>
</dbReference>
<accession>A0A1G2Q2E3</accession>